<evidence type="ECO:0000313" key="1">
    <source>
        <dbReference type="EMBL" id="WAR08717.1"/>
    </source>
</evidence>
<dbReference type="InterPro" id="IPR027417">
    <property type="entry name" value="P-loop_NTPase"/>
</dbReference>
<dbReference type="InterPro" id="IPR051135">
    <property type="entry name" value="Gal/GlcNAc/GalNAc_ST"/>
</dbReference>
<organism evidence="1 2">
    <name type="scientific">Mya arenaria</name>
    <name type="common">Soft-shell clam</name>
    <dbReference type="NCBI Taxonomy" id="6604"/>
    <lineage>
        <taxon>Eukaryota</taxon>
        <taxon>Metazoa</taxon>
        <taxon>Spiralia</taxon>
        <taxon>Lophotrochozoa</taxon>
        <taxon>Mollusca</taxon>
        <taxon>Bivalvia</taxon>
        <taxon>Autobranchia</taxon>
        <taxon>Heteroconchia</taxon>
        <taxon>Euheterodonta</taxon>
        <taxon>Imparidentia</taxon>
        <taxon>Neoheterodontei</taxon>
        <taxon>Myida</taxon>
        <taxon>Myoidea</taxon>
        <taxon>Myidae</taxon>
        <taxon>Mya</taxon>
    </lineage>
</organism>
<dbReference type="PANTHER" id="PTHR10704:SF44">
    <property type="entry name" value="LD35051P-RELATED"/>
    <property type="match status" value="1"/>
</dbReference>
<reference evidence="1" key="1">
    <citation type="submission" date="2022-11" db="EMBL/GenBank/DDBJ databases">
        <title>Centuries of genome instability and evolution in soft-shell clam transmissible cancer (bioRxiv).</title>
        <authorList>
            <person name="Hart S.F.M."/>
            <person name="Yonemitsu M.A."/>
            <person name="Giersch R.M."/>
            <person name="Beal B.F."/>
            <person name="Arriagada G."/>
            <person name="Davis B.W."/>
            <person name="Ostrander E.A."/>
            <person name="Goff S.P."/>
            <person name="Metzger M.J."/>
        </authorList>
    </citation>
    <scope>NUCLEOTIDE SEQUENCE</scope>
    <source>
        <strain evidence="1">MELC-2E11</strain>
        <tissue evidence="1">Siphon/mantle</tissue>
    </source>
</reference>
<keyword evidence="2" id="KW-1185">Reference proteome</keyword>
<dbReference type="Pfam" id="PF13469">
    <property type="entry name" value="Sulfotransfer_3"/>
    <property type="match status" value="1"/>
</dbReference>
<dbReference type="EMBL" id="CP111017">
    <property type="protein sequence ID" value="WAR08717.1"/>
    <property type="molecule type" value="Genomic_DNA"/>
</dbReference>
<evidence type="ECO:0000313" key="2">
    <source>
        <dbReference type="Proteomes" id="UP001164746"/>
    </source>
</evidence>
<name>A0ABY7EIE7_MYAAR</name>
<dbReference type="Gene3D" id="3.40.50.300">
    <property type="entry name" value="P-loop containing nucleotide triphosphate hydrolases"/>
    <property type="match status" value="1"/>
</dbReference>
<proteinExistence type="predicted"/>
<protein>
    <submittedName>
        <fullName evidence="1">CHST3-like protein</fullName>
    </submittedName>
</protein>
<dbReference type="Proteomes" id="UP001164746">
    <property type="component" value="Chromosome 6"/>
</dbReference>
<accession>A0ABY7EIE7</accession>
<gene>
    <name evidence="1" type="ORF">MAR_018675</name>
</gene>
<sequence>MTKGRINSKLDNHKLNNIKVLNIFHNQEHSDEPGNEINGPKARLEKYPFVQKYQDKGQSRNYTTSLPNEQENIVGGLSNKAIVIIVAYMRTGSSLTGSIFQEYPGTTFKVDEKHPVFMEEIKNWLTCDLESISIASLSEAFHMYNTKVMRSFYNCAKEDLKKLVSFRNGKSTGDAAGVVTKRCLNRAIVRCNAAPLLAFKFIRLRMGEARMLIPYFPNLKIVHLVRDPRAIFNSRKSVGLGKSKIDVSSVDPVKEFCSLVEEDIIQSKLILRTEPARVHLLMYEDLAENPIQTAEKLFQFANLAFSVKIKNYMIHKTSSKRDSCKFCTERKNSTVTSMKWRSTIRYSDAYHIYRTCKNSMDAFGYLPLSDLSQLRNRDISSRLKHGVYPL</sequence>
<dbReference type="SUPFAM" id="SSF52540">
    <property type="entry name" value="P-loop containing nucleoside triphosphate hydrolases"/>
    <property type="match status" value="1"/>
</dbReference>
<dbReference type="PANTHER" id="PTHR10704">
    <property type="entry name" value="CARBOHYDRATE SULFOTRANSFERASE"/>
    <property type="match status" value="1"/>
</dbReference>